<evidence type="ECO:0000256" key="5">
    <source>
        <dbReference type="ARBA" id="ARBA00022989"/>
    </source>
</evidence>
<keyword evidence="6 7" id="KW-0472">Membrane</keyword>
<evidence type="ECO:0000256" key="7">
    <source>
        <dbReference type="RuleBase" id="RU367016"/>
    </source>
</evidence>
<comment type="subcellular location">
    <subcellularLocation>
        <location evidence="1 7">Cell membrane</location>
        <topology evidence="1 7">Multi-pass membrane protein</topology>
    </subcellularLocation>
</comment>
<evidence type="ECO:0000313" key="9">
    <source>
        <dbReference type="EMBL" id="MBO3084018.1"/>
    </source>
</evidence>
<dbReference type="EMBL" id="JAGFBM010000001">
    <property type="protein sequence ID" value="MBO3084018.1"/>
    <property type="molecule type" value="Genomic_DNA"/>
</dbReference>
<keyword evidence="5 7" id="KW-1133">Transmembrane helix</keyword>
<comment type="similarity">
    <text evidence="2 7">Belongs to the DedA family.</text>
</comment>
<dbReference type="Pfam" id="PF09335">
    <property type="entry name" value="VTT_dom"/>
    <property type="match status" value="1"/>
</dbReference>
<organism evidence="9 10">
    <name type="scientific">Cellulomonas fengjieae</name>
    <dbReference type="NCBI Taxonomy" id="2819978"/>
    <lineage>
        <taxon>Bacteria</taxon>
        <taxon>Bacillati</taxon>
        <taxon>Actinomycetota</taxon>
        <taxon>Actinomycetes</taxon>
        <taxon>Micrococcales</taxon>
        <taxon>Cellulomonadaceae</taxon>
        <taxon>Cellulomonas</taxon>
    </lineage>
</organism>
<evidence type="ECO:0000256" key="2">
    <source>
        <dbReference type="ARBA" id="ARBA00010792"/>
    </source>
</evidence>
<feature type="domain" description="VTT" evidence="8">
    <location>
        <begin position="7"/>
        <end position="108"/>
    </location>
</feature>
<gene>
    <name evidence="9" type="ORF">J4035_05140</name>
</gene>
<evidence type="ECO:0000256" key="4">
    <source>
        <dbReference type="ARBA" id="ARBA00022692"/>
    </source>
</evidence>
<evidence type="ECO:0000313" key="10">
    <source>
        <dbReference type="Proteomes" id="UP000678317"/>
    </source>
</evidence>
<dbReference type="InterPro" id="IPR032816">
    <property type="entry name" value="VTT_dom"/>
</dbReference>
<keyword evidence="3 7" id="KW-1003">Cell membrane</keyword>
<keyword evidence="4 7" id="KW-0812">Transmembrane</keyword>
<proteinExistence type="inferred from homology"/>
<dbReference type="InterPro" id="IPR032818">
    <property type="entry name" value="DedA-like"/>
</dbReference>
<comment type="caution">
    <text evidence="7">Lacks conserved residue(s) required for the propagation of feature annotation.</text>
</comment>
<dbReference type="Proteomes" id="UP000678317">
    <property type="component" value="Unassembled WGS sequence"/>
</dbReference>
<comment type="caution">
    <text evidence="9">The sequence shown here is derived from an EMBL/GenBank/DDBJ whole genome shotgun (WGS) entry which is preliminary data.</text>
</comment>
<reference evidence="9 10" key="1">
    <citation type="submission" date="2021-03" db="EMBL/GenBank/DDBJ databases">
        <title>novel species in genus Cellulomonas.</title>
        <authorList>
            <person name="Zhang G."/>
        </authorList>
    </citation>
    <scope>NUCLEOTIDE SEQUENCE [LARGE SCALE GENOMIC DNA]</scope>
    <source>
        <strain evidence="10">zg-ZUI188</strain>
    </source>
</reference>
<accession>A0ABS3SE34</accession>
<dbReference type="PANTHER" id="PTHR30353:SF15">
    <property type="entry name" value="INNER MEMBRANE PROTEIN YABI"/>
    <property type="match status" value="1"/>
</dbReference>
<feature type="transmembrane region" description="Helical" evidence="7">
    <location>
        <begin position="89"/>
        <end position="116"/>
    </location>
</feature>
<sequence length="161" mass="17573">MARSHATYWAGRGVVRGAQVVHEHEGAPEWWHATIRRLEAWTDTRSAQRGLDLVRRWGAIGVTLAYLTVGVQTAVFAAAGLIRMPYPRFFLASLPGAVAWAVVWATIGFGALWAAFALFTTSPWALAGALVVVGILVAWLLRRRARRRADQGAAAEVQAEV</sequence>
<feature type="transmembrane region" description="Helical" evidence="7">
    <location>
        <begin position="122"/>
        <end position="141"/>
    </location>
</feature>
<evidence type="ECO:0000256" key="1">
    <source>
        <dbReference type="ARBA" id="ARBA00004651"/>
    </source>
</evidence>
<protein>
    <submittedName>
        <fullName evidence="9">VTT domain-containing protein</fullName>
    </submittedName>
</protein>
<evidence type="ECO:0000256" key="3">
    <source>
        <dbReference type="ARBA" id="ARBA00022475"/>
    </source>
</evidence>
<name>A0ABS3SE34_9CELL</name>
<evidence type="ECO:0000259" key="8">
    <source>
        <dbReference type="Pfam" id="PF09335"/>
    </source>
</evidence>
<dbReference type="PANTHER" id="PTHR30353">
    <property type="entry name" value="INNER MEMBRANE PROTEIN DEDA-RELATED"/>
    <property type="match status" value="1"/>
</dbReference>
<evidence type="ECO:0000256" key="6">
    <source>
        <dbReference type="ARBA" id="ARBA00023136"/>
    </source>
</evidence>
<feature type="transmembrane region" description="Helical" evidence="7">
    <location>
        <begin position="57"/>
        <end position="82"/>
    </location>
</feature>
<keyword evidence="10" id="KW-1185">Reference proteome</keyword>